<comment type="caution">
    <text evidence="1">The sequence shown here is derived from an EMBL/GenBank/DDBJ whole genome shotgun (WGS) entry which is preliminary data.</text>
</comment>
<keyword evidence="2" id="KW-1185">Reference proteome</keyword>
<accession>A0ABR3MXC5</accession>
<dbReference type="InterPro" id="IPR046341">
    <property type="entry name" value="SET_dom_sf"/>
</dbReference>
<dbReference type="Gene3D" id="2.170.270.10">
    <property type="entry name" value="SET domain"/>
    <property type="match status" value="1"/>
</dbReference>
<name>A0ABR3MXC5_9TELE</name>
<reference evidence="1 2" key="1">
    <citation type="submission" date="2023-09" db="EMBL/GenBank/DDBJ databases">
        <authorList>
            <person name="Wang M."/>
        </authorList>
    </citation>
    <scope>NUCLEOTIDE SEQUENCE [LARGE SCALE GENOMIC DNA]</scope>
    <source>
        <strain evidence="1">GT-2023</strain>
        <tissue evidence="1">Liver</tissue>
    </source>
</reference>
<protein>
    <submittedName>
        <fullName evidence="1">Uncharacterized protein</fullName>
    </submittedName>
</protein>
<proteinExistence type="predicted"/>
<gene>
    <name evidence="1" type="ORF">QQF64_031551</name>
</gene>
<evidence type="ECO:0000313" key="1">
    <source>
        <dbReference type="EMBL" id="KAL1269262.1"/>
    </source>
</evidence>
<dbReference type="EMBL" id="JAYMGO010000008">
    <property type="protein sequence ID" value="KAL1269262.1"/>
    <property type="molecule type" value="Genomic_DNA"/>
</dbReference>
<organism evidence="1 2">
    <name type="scientific">Cirrhinus molitorella</name>
    <name type="common">mud carp</name>
    <dbReference type="NCBI Taxonomy" id="172907"/>
    <lineage>
        <taxon>Eukaryota</taxon>
        <taxon>Metazoa</taxon>
        <taxon>Chordata</taxon>
        <taxon>Craniata</taxon>
        <taxon>Vertebrata</taxon>
        <taxon>Euteleostomi</taxon>
        <taxon>Actinopterygii</taxon>
        <taxon>Neopterygii</taxon>
        <taxon>Teleostei</taxon>
        <taxon>Ostariophysi</taxon>
        <taxon>Cypriniformes</taxon>
        <taxon>Cyprinidae</taxon>
        <taxon>Labeoninae</taxon>
        <taxon>Labeonini</taxon>
        <taxon>Cirrhinus</taxon>
    </lineage>
</organism>
<dbReference type="Proteomes" id="UP001558613">
    <property type="component" value="Unassembled WGS sequence"/>
</dbReference>
<sequence>MPSCLQAGCTVVSSGITKLNKRFIVAAAQRRGGPPSYRHGDRSKASCVPPQIPQKKFKNIISDDSEAVDSMYDTEPNLVTGESAEEETEDSIMSPIAVGPTSPQPCNEDFTPKEGSPYEVPVYIPDDIPIPGDLELRESSVPGAGLGIWAKIKIHMGERFGPYNGLQSATVKETTYGWEAGFGTEPMSERVCLLLQVWANEKRLQVNRKCSPVCPPGCPVSTEEVLTQIHFGETDSSISEMLSPRASLPETLSL</sequence>
<evidence type="ECO:0000313" key="2">
    <source>
        <dbReference type="Proteomes" id="UP001558613"/>
    </source>
</evidence>